<gene>
    <name evidence="4" type="primary">At4g16800_0</name>
    <name evidence="4" type="ORF">Zm00014a_003331</name>
</gene>
<dbReference type="InterPro" id="IPR029045">
    <property type="entry name" value="ClpP/crotonase-like_dom_sf"/>
</dbReference>
<comment type="caution">
    <text evidence="4">The sequence shown here is derived from an EMBL/GenBank/DDBJ whole genome shotgun (WGS) entry which is preliminary data.</text>
</comment>
<dbReference type="GO" id="GO:0006886">
    <property type="term" value="P:intracellular protein transport"/>
    <property type="evidence" value="ECO:0007669"/>
    <property type="project" value="InterPro"/>
</dbReference>
<name>A0A3L6E5B2_MAIZE</name>
<evidence type="ECO:0000313" key="4">
    <source>
        <dbReference type="EMBL" id="PWZ16124.1"/>
    </source>
</evidence>
<feature type="region of interest" description="Disordered" evidence="2">
    <location>
        <begin position="162"/>
        <end position="182"/>
    </location>
</feature>
<evidence type="ECO:0000256" key="2">
    <source>
        <dbReference type="SAM" id="MobiDB-lite"/>
    </source>
</evidence>
<dbReference type="EMBL" id="NCVQ01000007">
    <property type="protein sequence ID" value="PWZ16124.1"/>
    <property type="molecule type" value="Genomic_DNA"/>
</dbReference>
<feature type="coiled-coil region" evidence="1">
    <location>
        <begin position="110"/>
        <end position="156"/>
    </location>
</feature>
<keyword evidence="1" id="KW-0175">Coiled coil</keyword>
<dbReference type="InterPro" id="IPR006955">
    <property type="entry name" value="Uso1_p115_C"/>
</dbReference>
<dbReference type="SUPFAM" id="SSF52096">
    <property type="entry name" value="ClpP/crotonase"/>
    <property type="match status" value="1"/>
</dbReference>
<sequence length="182" mass="20171">MICQIPYYWLHIFESFQRENAELGLPETSLAIILGAGGTQRLPRIIGRSRAKELIFNGHRCGAAEAVTMGLANYCVPAGEAYQKALDIAFEITQKVKALRQGDSVPYPDVEAIKAQAKEEAEKDSEAERNDLLVCLGQEQTKIEKLSTRLTELDEDVDTLLQGIGDDTAIPDDDDEDEDDEE</sequence>
<dbReference type="GO" id="GO:0016192">
    <property type="term" value="P:vesicle-mediated transport"/>
    <property type="evidence" value="ECO:0007669"/>
    <property type="project" value="InterPro"/>
</dbReference>
<protein>
    <submittedName>
        <fullName evidence="4">Putative enoyl-CoA hydratase 2, mitochondrial</fullName>
    </submittedName>
</protein>
<evidence type="ECO:0000259" key="3">
    <source>
        <dbReference type="Pfam" id="PF04871"/>
    </source>
</evidence>
<accession>A0A3L6E5B2</accession>
<dbReference type="PANTHER" id="PTHR11941:SF129">
    <property type="entry name" value="OS02G0654000 PROTEIN"/>
    <property type="match status" value="1"/>
</dbReference>
<dbReference type="CDD" id="cd06558">
    <property type="entry name" value="crotonase-like"/>
    <property type="match status" value="1"/>
</dbReference>
<proteinExistence type="predicted"/>
<organism evidence="4">
    <name type="scientific">Zea mays</name>
    <name type="common">Maize</name>
    <dbReference type="NCBI Taxonomy" id="4577"/>
    <lineage>
        <taxon>Eukaryota</taxon>
        <taxon>Viridiplantae</taxon>
        <taxon>Streptophyta</taxon>
        <taxon>Embryophyta</taxon>
        <taxon>Tracheophyta</taxon>
        <taxon>Spermatophyta</taxon>
        <taxon>Magnoliopsida</taxon>
        <taxon>Liliopsida</taxon>
        <taxon>Poales</taxon>
        <taxon>Poaceae</taxon>
        <taxon>PACMAD clade</taxon>
        <taxon>Panicoideae</taxon>
        <taxon>Andropogonodae</taxon>
        <taxon>Andropogoneae</taxon>
        <taxon>Tripsacinae</taxon>
        <taxon>Zea</taxon>
    </lineage>
</organism>
<dbReference type="Pfam" id="PF04871">
    <property type="entry name" value="Uso1_p115_C"/>
    <property type="match status" value="1"/>
</dbReference>
<dbReference type="ExpressionAtlas" id="A0A3L6E5B2">
    <property type="expression patterns" value="baseline"/>
</dbReference>
<dbReference type="PANTHER" id="PTHR11941">
    <property type="entry name" value="ENOYL-COA HYDRATASE-RELATED"/>
    <property type="match status" value="1"/>
</dbReference>
<reference evidence="4" key="1">
    <citation type="journal article" date="2018" name="Nat. Genet.">
        <title>Extensive intraspecific gene order and gene structural variations between Mo17 and other maize genomes.</title>
        <authorList>
            <person name="Sun S."/>
            <person name="Zhou Y."/>
            <person name="Chen J."/>
            <person name="Shi J."/>
            <person name="Zhao H."/>
            <person name="Zhao H."/>
            <person name="Song W."/>
            <person name="Zhang M."/>
            <person name="Cui Y."/>
            <person name="Dong X."/>
            <person name="Liu H."/>
            <person name="Ma X."/>
            <person name="Jiao Y."/>
            <person name="Wang B."/>
            <person name="Wei X."/>
            <person name="Stein J.C."/>
            <person name="Glaubitz J.C."/>
            <person name="Lu F."/>
            <person name="Yu G."/>
            <person name="Liang C."/>
            <person name="Fengler K."/>
            <person name="Li B."/>
            <person name="Rafalski A."/>
            <person name="Schnable P.S."/>
            <person name="Ware D.H."/>
            <person name="Buckler E.S."/>
            <person name="Lai J."/>
        </authorList>
    </citation>
    <scope>NUCLEOTIDE SEQUENCE [LARGE SCALE GENOMIC DNA]</scope>
    <source>
        <tissue evidence="4">Seedling</tissue>
    </source>
</reference>
<feature type="compositionally biased region" description="Acidic residues" evidence="2">
    <location>
        <begin position="169"/>
        <end position="182"/>
    </location>
</feature>
<dbReference type="Gene3D" id="3.90.226.10">
    <property type="entry name" value="2-enoyl-CoA Hydratase, Chain A, domain 1"/>
    <property type="match status" value="1"/>
</dbReference>
<evidence type="ECO:0000256" key="1">
    <source>
        <dbReference type="SAM" id="Coils"/>
    </source>
</evidence>
<dbReference type="AlphaFoldDB" id="A0A3L6E5B2"/>
<feature type="domain" description="Uso1/p115-like vesicle tethering protein C-terminal" evidence="3">
    <location>
        <begin position="83"/>
        <end position="177"/>
    </location>
</feature>
<dbReference type="Proteomes" id="UP000251960">
    <property type="component" value="Chromosome 6"/>
</dbReference>